<dbReference type="RefSeq" id="WP_029054741.1">
    <property type="nucleotide sequence ID" value="NZ_CP015108.1"/>
</dbReference>
<name>A0ABM6JX09_SPOUR</name>
<dbReference type="InterPro" id="IPR003709">
    <property type="entry name" value="VanY-like_core_dom"/>
</dbReference>
<evidence type="ECO:0000313" key="5">
    <source>
        <dbReference type="Proteomes" id="UP000192486"/>
    </source>
</evidence>
<keyword evidence="2" id="KW-1133">Transmembrane helix</keyword>
<gene>
    <name evidence="4" type="ORF">SporoS204_10915</name>
</gene>
<organism evidence="4 5">
    <name type="scientific">Sporosarcina ureae</name>
    <dbReference type="NCBI Taxonomy" id="1571"/>
    <lineage>
        <taxon>Bacteria</taxon>
        <taxon>Bacillati</taxon>
        <taxon>Bacillota</taxon>
        <taxon>Bacilli</taxon>
        <taxon>Bacillales</taxon>
        <taxon>Caryophanaceae</taxon>
        <taxon>Sporosarcina</taxon>
    </lineage>
</organism>
<proteinExistence type="predicted"/>
<dbReference type="InterPro" id="IPR009045">
    <property type="entry name" value="Zn_M74/Hedgehog-like"/>
</dbReference>
<dbReference type="PANTHER" id="PTHR34385:SF1">
    <property type="entry name" value="PEPTIDOGLYCAN L-ALANYL-D-GLUTAMATE ENDOPEPTIDASE CWLK"/>
    <property type="match status" value="1"/>
</dbReference>
<feature type="domain" description="D-alanyl-D-alanine carboxypeptidase-like core" evidence="3">
    <location>
        <begin position="170"/>
        <end position="296"/>
    </location>
</feature>
<dbReference type="Gene3D" id="3.30.1380.10">
    <property type="match status" value="1"/>
</dbReference>
<keyword evidence="5" id="KW-1185">Reference proteome</keyword>
<dbReference type="GO" id="GO:0004180">
    <property type="term" value="F:carboxypeptidase activity"/>
    <property type="evidence" value="ECO:0007669"/>
    <property type="project" value="UniProtKB-KW"/>
</dbReference>
<evidence type="ECO:0000259" key="3">
    <source>
        <dbReference type="Pfam" id="PF02557"/>
    </source>
</evidence>
<evidence type="ECO:0000313" key="4">
    <source>
        <dbReference type="EMBL" id="ARF14615.1"/>
    </source>
</evidence>
<dbReference type="CDD" id="cd14852">
    <property type="entry name" value="LD-carboxypeptidase"/>
    <property type="match status" value="1"/>
</dbReference>
<feature type="compositionally biased region" description="Basic and acidic residues" evidence="1">
    <location>
        <begin position="64"/>
        <end position="82"/>
    </location>
</feature>
<keyword evidence="4" id="KW-0645">Protease</keyword>
<protein>
    <submittedName>
        <fullName evidence="4">D-alanyl-D-alanine carboxypeptidase</fullName>
    </submittedName>
</protein>
<dbReference type="InterPro" id="IPR052179">
    <property type="entry name" value="DD-CPase-like"/>
</dbReference>
<feature type="transmembrane region" description="Helical" evidence="2">
    <location>
        <begin position="20"/>
        <end position="39"/>
    </location>
</feature>
<keyword evidence="2" id="KW-0812">Transmembrane</keyword>
<dbReference type="PANTHER" id="PTHR34385">
    <property type="entry name" value="D-ALANYL-D-ALANINE CARBOXYPEPTIDASE"/>
    <property type="match status" value="1"/>
</dbReference>
<dbReference type="InterPro" id="IPR058193">
    <property type="entry name" value="VanY/YodJ_core_dom"/>
</dbReference>
<keyword evidence="4" id="KW-0121">Carboxypeptidase</keyword>
<reference evidence="4 5" key="1">
    <citation type="submission" date="2016-04" db="EMBL/GenBank/DDBJ databases">
        <title>Comparative Genomics and Epigenetics of Sporosarcina ureae.</title>
        <authorList>
            <person name="Oliver A.S."/>
            <person name="Cooper K.K."/>
        </authorList>
    </citation>
    <scope>NUCLEOTIDE SEQUENCE [LARGE SCALE GENOMIC DNA]</scope>
    <source>
        <strain evidence="4 5">S204</strain>
    </source>
</reference>
<evidence type="ECO:0000256" key="1">
    <source>
        <dbReference type="SAM" id="MobiDB-lite"/>
    </source>
</evidence>
<sequence length="316" mass="35943">MRNKKDESFARKRRGNNRWIDGVIVLLFIILVGSVIWIGTNGWSMQKAVDTIRNEADPTADFAEIEKPSDSDSADTTERSEENTSSSDVSSEERLREVEKPLIEEEQEEEAVQEEKSQGKAVPPNSVKPSNPTSYIKGQKLPEEPKLVQGILLVNKQYPLPEDYAPGESEEAREAFNELAASAVTSGINLQAFSTYRSYDYQVTLYNRYVERDGQEAADRYSARPGYSEHQTGLAFDIGEVNHEKHWASNSFGDTEAAKWLAANAHQYGFILRYPEGKEDKTGYMHESWHYRYVGKDKAEHIFKQNITLEEYLGVR</sequence>
<dbReference type="EMBL" id="CP015108">
    <property type="protein sequence ID" value="ARF14615.1"/>
    <property type="molecule type" value="Genomic_DNA"/>
</dbReference>
<keyword evidence="4" id="KW-0378">Hydrolase</keyword>
<feature type="region of interest" description="Disordered" evidence="1">
    <location>
        <begin position="59"/>
        <end position="141"/>
    </location>
</feature>
<evidence type="ECO:0000256" key="2">
    <source>
        <dbReference type="SAM" id="Phobius"/>
    </source>
</evidence>
<accession>A0ABM6JX09</accession>
<feature type="compositionally biased region" description="Basic and acidic residues" evidence="1">
    <location>
        <begin position="91"/>
        <end position="103"/>
    </location>
</feature>
<feature type="compositionally biased region" description="Polar residues" evidence="1">
    <location>
        <begin position="127"/>
        <end position="136"/>
    </location>
</feature>
<dbReference type="Proteomes" id="UP000192486">
    <property type="component" value="Chromosome"/>
</dbReference>
<keyword evidence="2" id="KW-0472">Membrane</keyword>
<dbReference type="SUPFAM" id="SSF55166">
    <property type="entry name" value="Hedgehog/DD-peptidase"/>
    <property type="match status" value="1"/>
</dbReference>
<dbReference type="Pfam" id="PF02557">
    <property type="entry name" value="VanY"/>
    <property type="match status" value="1"/>
</dbReference>